<organism evidence="3 4">
    <name type="scientific">Branchiostoma lanceolatum</name>
    <name type="common">Common lancelet</name>
    <name type="synonym">Amphioxus lanceolatum</name>
    <dbReference type="NCBI Taxonomy" id="7740"/>
    <lineage>
        <taxon>Eukaryota</taxon>
        <taxon>Metazoa</taxon>
        <taxon>Chordata</taxon>
        <taxon>Cephalochordata</taxon>
        <taxon>Leptocardii</taxon>
        <taxon>Amphioxiformes</taxon>
        <taxon>Branchiostomatidae</taxon>
        <taxon>Branchiostoma</taxon>
    </lineage>
</organism>
<feature type="chain" id="PRO_5035432152" evidence="2">
    <location>
        <begin position="23"/>
        <end position="241"/>
    </location>
</feature>
<evidence type="ECO:0000313" key="4">
    <source>
        <dbReference type="Proteomes" id="UP000838412"/>
    </source>
</evidence>
<keyword evidence="2" id="KW-0732">Signal</keyword>
<proteinExistence type="predicted"/>
<dbReference type="OrthoDB" id="10440335at2759"/>
<accession>A0A8K0EYC9</accession>
<reference evidence="3" key="1">
    <citation type="submission" date="2022-01" db="EMBL/GenBank/DDBJ databases">
        <authorList>
            <person name="Braso-Vives M."/>
        </authorList>
    </citation>
    <scope>NUCLEOTIDE SEQUENCE</scope>
</reference>
<feature type="transmembrane region" description="Helical" evidence="1">
    <location>
        <begin position="104"/>
        <end position="128"/>
    </location>
</feature>
<gene>
    <name evidence="3" type="primary">Hypp3690</name>
    <name evidence="3" type="ORF">BLAG_LOCUS20576</name>
</gene>
<sequence length="241" mass="26097">MPSTKSIVYTTGLLCFLRFCKGQEINGTQTPDDISTEFETTLGWTENSTVWTTTGSITRTTTIPIDISMSSTSDLTTLPGTVMTPNGTGVNNTTDATTASGVYIAVYVSVPVAVTSLVFIAGVVLCVIKRKRYNEQNKEGTIEVENILYNVTSFSNDDNTPVVSKGPLDQTDEGIVDNELYGRTLGGPSGEGKEETSDQDHVYWNQDSVHANQDPVYTNTSTGLDSAFVHNDIYDSKLTDC</sequence>
<name>A0A8K0EYC9_BRALA</name>
<keyword evidence="1" id="KW-0812">Transmembrane</keyword>
<keyword evidence="4" id="KW-1185">Reference proteome</keyword>
<dbReference type="AlphaFoldDB" id="A0A8K0EYC9"/>
<evidence type="ECO:0000256" key="1">
    <source>
        <dbReference type="SAM" id="Phobius"/>
    </source>
</evidence>
<keyword evidence="1" id="KW-0472">Membrane</keyword>
<evidence type="ECO:0000313" key="3">
    <source>
        <dbReference type="EMBL" id="CAH1267108.1"/>
    </source>
</evidence>
<keyword evidence="1" id="KW-1133">Transmembrane helix</keyword>
<dbReference type="Proteomes" id="UP000838412">
    <property type="component" value="Chromosome 6"/>
</dbReference>
<protein>
    <submittedName>
        <fullName evidence="3">Hypp3690 protein</fullName>
    </submittedName>
</protein>
<dbReference type="EMBL" id="OV696691">
    <property type="protein sequence ID" value="CAH1267108.1"/>
    <property type="molecule type" value="Genomic_DNA"/>
</dbReference>
<evidence type="ECO:0000256" key="2">
    <source>
        <dbReference type="SAM" id="SignalP"/>
    </source>
</evidence>
<feature type="signal peptide" evidence="2">
    <location>
        <begin position="1"/>
        <end position="22"/>
    </location>
</feature>